<feature type="domain" description="Response regulatory" evidence="3">
    <location>
        <begin position="8"/>
        <end position="125"/>
    </location>
</feature>
<dbReference type="InterPro" id="IPR011006">
    <property type="entry name" value="CheY-like_superfamily"/>
</dbReference>
<dbReference type="EMBL" id="FNBL01000001">
    <property type="protein sequence ID" value="SDE81211.1"/>
    <property type="molecule type" value="Genomic_DNA"/>
</dbReference>
<evidence type="ECO:0000259" key="3">
    <source>
        <dbReference type="PROSITE" id="PS50110"/>
    </source>
</evidence>
<accession>A0A1G7FZ82</accession>
<proteinExistence type="predicted"/>
<dbReference type="InterPro" id="IPR001789">
    <property type="entry name" value="Sig_transdc_resp-reg_receiver"/>
</dbReference>
<dbReference type="RefSeq" id="WP_009571308.1">
    <property type="nucleotide sequence ID" value="NZ_CAXASY010000002.1"/>
</dbReference>
<reference evidence="4 5" key="1">
    <citation type="submission" date="2016-10" db="EMBL/GenBank/DDBJ databases">
        <authorList>
            <person name="de Groot N.N."/>
        </authorList>
    </citation>
    <scope>NUCLEOTIDE SEQUENCE [LARGE SCALE GENOMIC DNA]</scope>
    <source>
        <strain evidence="4 5">DSM 27375</strain>
    </source>
</reference>
<name>A0A1G7FZ82_9RHOB</name>
<gene>
    <name evidence="4" type="ORF">SAMN04488117_101315</name>
</gene>
<dbReference type="Proteomes" id="UP000182284">
    <property type="component" value="Unassembled WGS sequence"/>
</dbReference>
<dbReference type="SMART" id="SM00448">
    <property type="entry name" value="REC"/>
    <property type="match status" value="1"/>
</dbReference>
<dbReference type="PANTHER" id="PTHR44591:SF3">
    <property type="entry name" value="RESPONSE REGULATORY DOMAIN-CONTAINING PROTEIN"/>
    <property type="match status" value="1"/>
</dbReference>
<evidence type="ECO:0000313" key="4">
    <source>
        <dbReference type="EMBL" id="SDE81211.1"/>
    </source>
</evidence>
<dbReference type="SUPFAM" id="SSF52172">
    <property type="entry name" value="CheY-like"/>
    <property type="match status" value="1"/>
</dbReference>
<dbReference type="AlphaFoldDB" id="A0A1G7FZ82"/>
<dbReference type="PANTHER" id="PTHR44591">
    <property type="entry name" value="STRESS RESPONSE REGULATOR PROTEIN 1"/>
    <property type="match status" value="1"/>
</dbReference>
<dbReference type="GO" id="GO:0000160">
    <property type="term" value="P:phosphorelay signal transduction system"/>
    <property type="evidence" value="ECO:0007669"/>
    <property type="project" value="InterPro"/>
</dbReference>
<organism evidence="4 5">
    <name type="scientific">Celeribacter baekdonensis</name>
    <dbReference type="NCBI Taxonomy" id="875171"/>
    <lineage>
        <taxon>Bacteria</taxon>
        <taxon>Pseudomonadati</taxon>
        <taxon>Pseudomonadota</taxon>
        <taxon>Alphaproteobacteria</taxon>
        <taxon>Rhodobacterales</taxon>
        <taxon>Roseobacteraceae</taxon>
        <taxon>Celeribacter</taxon>
    </lineage>
</organism>
<dbReference type="Pfam" id="PF00072">
    <property type="entry name" value="Response_reg"/>
    <property type="match status" value="1"/>
</dbReference>
<feature type="modified residue" description="4-aspartylphosphate" evidence="2">
    <location>
        <position position="58"/>
    </location>
</feature>
<dbReference type="PROSITE" id="PS50110">
    <property type="entry name" value="RESPONSE_REGULATORY"/>
    <property type="match status" value="1"/>
</dbReference>
<protein>
    <submittedName>
        <fullName evidence="4">Two-component system, chemotaxis family, response regulator CheY</fullName>
    </submittedName>
</protein>
<keyword evidence="1 2" id="KW-0597">Phosphoprotein</keyword>
<evidence type="ECO:0000256" key="2">
    <source>
        <dbReference type="PROSITE-ProRule" id="PRU00169"/>
    </source>
</evidence>
<evidence type="ECO:0000256" key="1">
    <source>
        <dbReference type="ARBA" id="ARBA00022553"/>
    </source>
</evidence>
<dbReference type="Gene3D" id="3.40.50.2300">
    <property type="match status" value="1"/>
</dbReference>
<dbReference type="InterPro" id="IPR050595">
    <property type="entry name" value="Bact_response_regulator"/>
</dbReference>
<sequence length="128" mass="13672">MALRDQLRVIVVDDMSTSRGLIANALDSFGIRNVASAADGPSALQKLAVAPVHLVISDYNMPGMDGLQLLHALRSNSATRGVGFLLITGRADREIIDMGKRLGMNNFLKKPFDPAGLRAAMEAIVGKL</sequence>
<dbReference type="OrthoDB" id="9800897at2"/>
<evidence type="ECO:0000313" key="5">
    <source>
        <dbReference type="Proteomes" id="UP000182284"/>
    </source>
</evidence>